<organism evidence="2 3">
    <name type="scientific">Vigna unguiculata</name>
    <name type="common">Cowpea</name>
    <dbReference type="NCBI Taxonomy" id="3917"/>
    <lineage>
        <taxon>Eukaryota</taxon>
        <taxon>Viridiplantae</taxon>
        <taxon>Streptophyta</taxon>
        <taxon>Embryophyta</taxon>
        <taxon>Tracheophyta</taxon>
        <taxon>Spermatophyta</taxon>
        <taxon>Magnoliopsida</taxon>
        <taxon>eudicotyledons</taxon>
        <taxon>Gunneridae</taxon>
        <taxon>Pentapetalae</taxon>
        <taxon>rosids</taxon>
        <taxon>fabids</taxon>
        <taxon>Fabales</taxon>
        <taxon>Fabaceae</taxon>
        <taxon>Papilionoideae</taxon>
        <taxon>50 kb inversion clade</taxon>
        <taxon>NPAAA clade</taxon>
        <taxon>indigoferoid/millettioid clade</taxon>
        <taxon>Phaseoleae</taxon>
        <taxon>Vigna</taxon>
    </lineage>
</organism>
<dbReference type="AlphaFoldDB" id="A0A4D6MIZ5"/>
<dbReference type="Proteomes" id="UP000501690">
    <property type="component" value="Linkage Group LG7"/>
</dbReference>
<evidence type="ECO:0000313" key="2">
    <source>
        <dbReference type="EMBL" id="QCE00159.1"/>
    </source>
</evidence>
<accession>A0A4D6MIZ5</accession>
<protein>
    <submittedName>
        <fullName evidence="2">Uncharacterized protein</fullName>
    </submittedName>
</protein>
<sequence>MVTSRKVLGTFLSRGSKGSRIGDECKEPPLSRIGEEGREGSVVVGRPLYSPNATTLSHPTKPPPPLTRSRVKPSQQRVPPPRPPLMALRPSMVDCALTLLFCALLQVGGAVAESSCSWCVKMALVLTYPKQKSPSMAPVPLQSRPKVPPFGLISICLGSKTEAK</sequence>
<evidence type="ECO:0000313" key="3">
    <source>
        <dbReference type="Proteomes" id="UP000501690"/>
    </source>
</evidence>
<reference evidence="2 3" key="1">
    <citation type="submission" date="2019-04" db="EMBL/GenBank/DDBJ databases">
        <title>An improved genome assembly and genetic linkage map for asparagus bean, Vigna unguiculata ssp. sesquipedialis.</title>
        <authorList>
            <person name="Xia Q."/>
            <person name="Zhang R."/>
            <person name="Dong Y."/>
        </authorList>
    </citation>
    <scope>NUCLEOTIDE SEQUENCE [LARGE SCALE GENOMIC DNA]</scope>
    <source>
        <tissue evidence="2">Leaf</tissue>
    </source>
</reference>
<name>A0A4D6MIZ5_VIGUN</name>
<feature type="compositionally biased region" description="Basic and acidic residues" evidence="1">
    <location>
        <begin position="20"/>
        <end position="39"/>
    </location>
</feature>
<evidence type="ECO:0000256" key="1">
    <source>
        <dbReference type="SAM" id="MobiDB-lite"/>
    </source>
</evidence>
<keyword evidence="3" id="KW-1185">Reference proteome</keyword>
<gene>
    <name evidence="2" type="ORF">DEO72_LG7g1446</name>
</gene>
<proteinExistence type="predicted"/>
<feature type="region of interest" description="Disordered" evidence="1">
    <location>
        <begin position="1"/>
        <end position="84"/>
    </location>
</feature>
<dbReference type="EMBL" id="CP039351">
    <property type="protein sequence ID" value="QCE00159.1"/>
    <property type="molecule type" value="Genomic_DNA"/>
</dbReference>